<dbReference type="Proteomes" id="UP000324800">
    <property type="component" value="Unassembled WGS sequence"/>
</dbReference>
<keyword evidence="1" id="KW-0472">Membrane</keyword>
<gene>
    <name evidence="2" type="ORF">EZS28_005172</name>
</gene>
<feature type="transmembrane region" description="Helical" evidence="1">
    <location>
        <begin position="17"/>
        <end position="36"/>
    </location>
</feature>
<protein>
    <submittedName>
        <fullName evidence="2">Uncharacterized protein</fullName>
    </submittedName>
</protein>
<keyword evidence="1" id="KW-1133">Transmembrane helix</keyword>
<proteinExistence type="predicted"/>
<organism evidence="2 3">
    <name type="scientific">Streblomastix strix</name>
    <dbReference type="NCBI Taxonomy" id="222440"/>
    <lineage>
        <taxon>Eukaryota</taxon>
        <taxon>Metamonada</taxon>
        <taxon>Preaxostyla</taxon>
        <taxon>Oxymonadida</taxon>
        <taxon>Streblomastigidae</taxon>
        <taxon>Streblomastix</taxon>
    </lineage>
</organism>
<dbReference type="EMBL" id="SNRW01000781">
    <property type="protein sequence ID" value="KAA6399298.1"/>
    <property type="molecule type" value="Genomic_DNA"/>
</dbReference>
<evidence type="ECO:0000313" key="2">
    <source>
        <dbReference type="EMBL" id="KAA6399298.1"/>
    </source>
</evidence>
<dbReference type="AlphaFoldDB" id="A0A5J4WWA3"/>
<evidence type="ECO:0000313" key="3">
    <source>
        <dbReference type="Proteomes" id="UP000324800"/>
    </source>
</evidence>
<keyword evidence="1" id="KW-0812">Transmembrane</keyword>
<comment type="caution">
    <text evidence="2">The sequence shown here is derived from an EMBL/GenBank/DDBJ whole genome shotgun (WGS) entry which is preliminary data.</text>
</comment>
<evidence type="ECO:0000256" key="1">
    <source>
        <dbReference type="SAM" id="Phobius"/>
    </source>
</evidence>
<accession>A0A5J4WWA3</accession>
<feature type="transmembrane region" description="Helical" evidence="1">
    <location>
        <begin position="48"/>
        <end position="70"/>
    </location>
</feature>
<sequence>MVTLQEMKKQSAKEKEILMIIANVIVMPVITIVIQIRIIEQMECVKWIIVFEVFALISVGEAGGVIYYYLYFYNQCILPSFIIPDTAFYYIVGVCNEEGGVNLTKKIDAEFGPEQSNEEKTVATRDSCAIEKPLAKYQCALTMRSILFEAMNLLHVSNEQGHLFPLGRSKSNGSAHRVVCQISSCLLLAHPKNYFLCCGSSQSLKQSNLGIQGNSSSTFSDGIMDENPP</sequence>
<name>A0A5J4WWA3_9EUKA</name>
<reference evidence="2 3" key="1">
    <citation type="submission" date="2019-03" db="EMBL/GenBank/DDBJ databases">
        <title>Single cell metagenomics reveals metabolic interactions within the superorganism composed of flagellate Streblomastix strix and complex community of Bacteroidetes bacteria on its surface.</title>
        <authorList>
            <person name="Treitli S.C."/>
            <person name="Kolisko M."/>
            <person name="Husnik F."/>
            <person name="Keeling P."/>
            <person name="Hampl V."/>
        </authorList>
    </citation>
    <scope>NUCLEOTIDE SEQUENCE [LARGE SCALE GENOMIC DNA]</scope>
    <source>
        <strain evidence="2">ST1C</strain>
    </source>
</reference>